<sequence length="332" mass="38187">MHLINENCELHRYEVQVLPERDFQIKETAINSDILANTICTHARRFDSPNAIACISDQHLKILKYDGAFNYTLLQSIELGTRYRFSQFAQEPTRSFFLRPDDYCRRKTVLLFNKDTVISAPRIWEPSNPNQPQFYKLHRQSLITAVGVATAFEQSRNISVYIAKGNVFSLLPLKATKRKTGLIDFSEISNKSEIFHLQCLLSPNNGRKGVLLRRTDGQVELWDDRQPKGPSVVYRDSLISPNAPQGGRPVIDFPQQFYVAASTDDQKVIRLWKLQTGELMNVLESPEHVQLDSFPYPPILTFRSFWGFDGNHSSFQGPTLMSIKKNAFDFYF</sequence>
<name>A0A564Z8X8_HYMDI</name>
<keyword evidence="2" id="KW-1185">Reference proteome</keyword>
<evidence type="ECO:0000313" key="1">
    <source>
        <dbReference type="EMBL" id="VUZ55483.1"/>
    </source>
</evidence>
<accession>A0A564Z8X8</accession>
<proteinExistence type="predicted"/>
<dbReference type="Proteomes" id="UP000321570">
    <property type="component" value="Unassembled WGS sequence"/>
</dbReference>
<evidence type="ECO:0000313" key="2">
    <source>
        <dbReference type="Proteomes" id="UP000321570"/>
    </source>
</evidence>
<protein>
    <recommendedName>
        <fullName evidence="3">WD_REPEATS_REGION domain-containing protein</fullName>
    </recommendedName>
</protein>
<gene>
    <name evidence="1" type="ORF">WMSIL1_LOCUS13270</name>
</gene>
<evidence type="ECO:0008006" key="3">
    <source>
        <dbReference type="Google" id="ProtNLM"/>
    </source>
</evidence>
<dbReference type="AlphaFoldDB" id="A0A564Z8X8"/>
<reference evidence="1 2" key="1">
    <citation type="submission" date="2019-07" db="EMBL/GenBank/DDBJ databases">
        <authorList>
            <person name="Jastrzebski P J."/>
            <person name="Paukszto L."/>
            <person name="Jastrzebski P J."/>
        </authorList>
    </citation>
    <scope>NUCLEOTIDE SEQUENCE [LARGE SCALE GENOMIC DNA]</scope>
    <source>
        <strain evidence="1 2">WMS-il1</strain>
    </source>
</reference>
<dbReference type="EMBL" id="CABIJS010000693">
    <property type="protein sequence ID" value="VUZ55483.1"/>
    <property type="molecule type" value="Genomic_DNA"/>
</dbReference>
<organism evidence="1 2">
    <name type="scientific">Hymenolepis diminuta</name>
    <name type="common">Rat tapeworm</name>
    <dbReference type="NCBI Taxonomy" id="6216"/>
    <lineage>
        <taxon>Eukaryota</taxon>
        <taxon>Metazoa</taxon>
        <taxon>Spiralia</taxon>
        <taxon>Lophotrochozoa</taxon>
        <taxon>Platyhelminthes</taxon>
        <taxon>Cestoda</taxon>
        <taxon>Eucestoda</taxon>
        <taxon>Cyclophyllidea</taxon>
        <taxon>Hymenolepididae</taxon>
        <taxon>Hymenolepis</taxon>
    </lineage>
</organism>